<dbReference type="RefSeq" id="WP_262688552.1">
    <property type="nucleotide sequence ID" value="NZ_JAOQIO010000124.1"/>
</dbReference>
<accession>A0ABT2UT82</accession>
<dbReference type="EMBL" id="JAOQIO010000124">
    <property type="protein sequence ID" value="MCU6797835.1"/>
    <property type="molecule type" value="Genomic_DNA"/>
</dbReference>
<name>A0ABT2UT82_9BACL</name>
<organism evidence="1 2">
    <name type="scientific">Paenibacillus baimaensis</name>
    <dbReference type="NCBI Taxonomy" id="2982185"/>
    <lineage>
        <taxon>Bacteria</taxon>
        <taxon>Bacillati</taxon>
        <taxon>Bacillota</taxon>
        <taxon>Bacilli</taxon>
        <taxon>Bacillales</taxon>
        <taxon>Paenibacillaceae</taxon>
        <taxon>Paenibacillus</taxon>
    </lineage>
</organism>
<dbReference type="Proteomes" id="UP001652445">
    <property type="component" value="Unassembled WGS sequence"/>
</dbReference>
<proteinExistence type="predicted"/>
<gene>
    <name evidence="1" type="ORF">OB236_37505</name>
</gene>
<sequence length="211" mass="23816">MELTQDFLVLNACSSFAEQRVKDSRYQNDFTFQDVYELPSIDLTPYKCMIINGLIDQEYLNKEKARIADFLAQGKVILFGGHLFRPWLPGGSSFIPKTIRCFNDYAITFANPHPIFEGVEPDDLTYNKGVAGFFARGHHPLPPEAEVLLFLGGAEPIMYIDRLSTKGTIVVHAGSDLLSYSNHPNTAGRITPQLIDWIRSEYKQIQERNAG</sequence>
<comment type="caution">
    <text evidence="1">The sequence shown here is derived from an EMBL/GenBank/DDBJ whole genome shotgun (WGS) entry which is preliminary data.</text>
</comment>
<evidence type="ECO:0000313" key="1">
    <source>
        <dbReference type="EMBL" id="MCU6797835.1"/>
    </source>
</evidence>
<protein>
    <submittedName>
        <fullName evidence="1">Phosphate starvation-inducible protein PhoH</fullName>
    </submittedName>
</protein>
<keyword evidence="2" id="KW-1185">Reference proteome</keyword>
<evidence type="ECO:0000313" key="2">
    <source>
        <dbReference type="Proteomes" id="UP001652445"/>
    </source>
</evidence>
<reference evidence="1 2" key="1">
    <citation type="submission" date="2022-09" db="EMBL/GenBank/DDBJ databases">
        <authorList>
            <person name="Han X.L."/>
            <person name="Wang Q."/>
            <person name="Lu T."/>
        </authorList>
    </citation>
    <scope>NUCLEOTIDE SEQUENCE [LARGE SCALE GENOMIC DNA]</scope>
    <source>
        <strain evidence="1 2">WQ 127069</strain>
    </source>
</reference>